<dbReference type="Proteomes" id="UP000321429">
    <property type="component" value="Unassembled WGS sequence"/>
</dbReference>
<evidence type="ECO:0000313" key="3">
    <source>
        <dbReference type="EMBL" id="GEK28824.1"/>
    </source>
</evidence>
<dbReference type="RefSeq" id="WP_057810199.1">
    <property type="nucleotide sequence ID" value="NZ_BJUD01000020.1"/>
</dbReference>
<organism evidence="3 4">
    <name type="scientific">Furfurilactobacillus siliginis</name>
    <dbReference type="NCBI Taxonomy" id="348151"/>
    <lineage>
        <taxon>Bacteria</taxon>
        <taxon>Bacillati</taxon>
        <taxon>Bacillota</taxon>
        <taxon>Bacilli</taxon>
        <taxon>Lactobacillales</taxon>
        <taxon>Lactobacillaceae</taxon>
        <taxon>Furfurilactobacillus</taxon>
    </lineage>
</organism>
<accession>A0A510VPF6</accession>
<dbReference type="NCBIfam" id="TIGR02384">
    <property type="entry name" value="RelB_DinJ"/>
    <property type="match status" value="1"/>
</dbReference>
<dbReference type="Pfam" id="PF04221">
    <property type="entry name" value="RelB"/>
    <property type="match status" value="1"/>
</dbReference>
<reference evidence="3 4" key="1">
    <citation type="submission" date="2019-07" db="EMBL/GenBank/DDBJ databases">
        <title>Whole genome shotgun sequence of Lactobacillus siliginis NBRC 101315.</title>
        <authorList>
            <person name="Hosoyama A."/>
            <person name="Uohara A."/>
            <person name="Ohji S."/>
            <person name="Ichikawa N."/>
        </authorList>
    </citation>
    <scope>NUCLEOTIDE SEQUENCE [LARGE SCALE GENOMIC DNA]</scope>
    <source>
        <strain evidence="3 4">NBRC 101315</strain>
    </source>
</reference>
<protein>
    <recommendedName>
        <fullName evidence="5">DNA-damage-inducible protein J</fullName>
    </recommendedName>
</protein>
<dbReference type="AlphaFoldDB" id="A0A510VPF6"/>
<comment type="similarity">
    <text evidence="1">Belongs to the RelB/DinJ antitoxin family.</text>
</comment>
<dbReference type="GO" id="GO:0006355">
    <property type="term" value="P:regulation of DNA-templated transcription"/>
    <property type="evidence" value="ECO:0007669"/>
    <property type="project" value="InterPro"/>
</dbReference>
<comment type="caution">
    <text evidence="3">The sequence shown here is derived from an EMBL/GenBank/DDBJ whole genome shotgun (WGS) entry which is preliminary data.</text>
</comment>
<dbReference type="InterPro" id="IPR013321">
    <property type="entry name" value="Arc_rbn_hlx_hlx"/>
</dbReference>
<dbReference type="EMBL" id="BJUD01000020">
    <property type="protein sequence ID" value="GEK28824.1"/>
    <property type="molecule type" value="Genomic_DNA"/>
</dbReference>
<dbReference type="OrthoDB" id="9808267at2"/>
<dbReference type="PANTHER" id="PTHR38781:SF1">
    <property type="entry name" value="ANTITOXIN DINJ-RELATED"/>
    <property type="match status" value="1"/>
</dbReference>
<evidence type="ECO:0008006" key="5">
    <source>
        <dbReference type="Google" id="ProtNLM"/>
    </source>
</evidence>
<keyword evidence="2" id="KW-1277">Toxin-antitoxin system</keyword>
<name>A0A510VPF6_9LACO</name>
<dbReference type="GO" id="GO:0006351">
    <property type="term" value="P:DNA-templated transcription"/>
    <property type="evidence" value="ECO:0007669"/>
    <property type="project" value="TreeGrafter"/>
</dbReference>
<evidence type="ECO:0000313" key="4">
    <source>
        <dbReference type="Proteomes" id="UP000321429"/>
    </source>
</evidence>
<dbReference type="InterPro" id="IPR007337">
    <property type="entry name" value="RelB/DinJ"/>
</dbReference>
<proteinExistence type="inferred from homology"/>
<dbReference type="Gene3D" id="1.10.1220.10">
    <property type="entry name" value="Met repressor-like"/>
    <property type="match status" value="1"/>
</dbReference>
<gene>
    <name evidence="3" type="ORF">LSI01_11350</name>
</gene>
<sequence>MSTDVRLNVRMDKTTKDQATTILEKIGLDPSTAIRMFFKQIIVQDGLPFAAKTTTISDHELTEIKQILLQSRQDVLNGDIYDLKSIKSDYTDRLSGSNND</sequence>
<dbReference type="PANTHER" id="PTHR38781">
    <property type="entry name" value="ANTITOXIN DINJ-RELATED"/>
    <property type="match status" value="1"/>
</dbReference>
<evidence type="ECO:0000256" key="2">
    <source>
        <dbReference type="ARBA" id="ARBA00022649"/>
    </source>
</evidence>
<evidence type="ECO:0000256" key="1">
    <source>
        <dbReference type="ARBA" id="ARBA00010562"/>
    </source>
</evidence>